<proteinExistence type="predicted"/>
<protein>
    <recommendedName>
        <fullName evidence="3">HTH CENPB-type domain-containing protein</fullName>
    </recommendedName>
</protein>
<evidence type="ECO:0000256" key="1">
    <source>
        <dbReference type="ARBA" id="ARBA00023125"/>
    </source>
</evidence>
<dbReference type="SMART" id="SM00674">
    <property type="entry name" value="CENPB"/>
    <property type="match status" value="1"/>
</dbReference>
<sequence>MLDDPMTPRRPHPRSISLRACAPRTLHTMAEQSFGYYPHPSSFDSFSSLQYNQSPYDTGYIGHDNNPFADTNFVGTQPTPQDDAPSWSGSFSTPQTDGIVFQRRGAVSDAVPDQASPEASNDSVPKGLRIDTSCGSGNLDQHHVQEQAATNLGSPVNIRPQHLNSATTPTSFPSSLNTYETSTPPTTLDMNHQRGTLPLSLAMPQNSPYYISHQGMYENQQLSHPHSAHPGRPNQQPSMQDQCHYGPSSSPQLHMHSLSAPPYGPPTQNGFSIPYTPSSIASSSVRSVSPASTAATSAQPLDFSAYASPVGEHDTGAGECIVPVPSLSTLTFVNGSPHSSAVSVHLSATHQSNSLVTSGHSHPSIARSSTVAPRPGNNHTGSPIRRRANKQRLDDARRKEICSYARDRPKARQEDIAIKYGVERSTISKILKHKDKWLSLDTNPRKSIPVKHRPSKFPEIETELLKWVRQCQENGTNITDTRIKAKAKECAAEIGLPEGKFKASSGWIENFKLRNSLTRRSQDERDPSPQHESGEDLEQMDEDETMPTSASQTTQLEDSDSHNADRVEQNSFNSMTTVSTDLDHGLMSQDNSFSTFSTDPMSNATQDLSAFQSNTPLSSAVSSFASSPSATRPQRALNDGGLRSRAHSHSVAMRAVGPASSPQVGVCSIQPMSPVRLDMRFAGTPTSAAIPRFPSPLSASTSVSGNGLAMAHNARYSPISQKHSRHPSDASAFSYDVASQASTDISSIGSSLFDAPSPHQTLEALDMVLKYLEQPQTAGIASQLDCRTFIAVRDRLAERLVQSLPASSDSEPLGLDGGLA</sequence>
<dbReference type="PANTHER" id="PTHR19303">
    <property type="entry name" value="TRANSPOSON"/>
    <property type="match status" value="1"/>
</dbReference>
<accession>A0A8H7HCS5</accession>
<feature type="region of interest" description="Disordered" evidence="2">
    <location>
        <begin position="353"/>
        <end position="397"/>
    </location>
</feature>
<feature type="region of interest" description="Disordered" evidence="2">
    <location>
        <begin position="163"/>
        <end position="193"/>
    </location>
</feature>
<organism evidence="4 5">
    <name type="scientific">Rhizoctonia solani</name>
    <dbReference type="NCBI Taxonomy" id="456999"/>
    <lineage>
        <taxon>Eukaryota</taxon>
        <taxon>Fungi</taxon>
        <taxon>Dikarya</taxon>
        <taxon>Basidiomycota</taxon>
        <taxon>Agaricomycotina</taxon>
        <taxon>Agaricomycetes</taxon>
        <taxon>Cantharellales</taxon>
        <taxon>Ceratobasidiaceae</taxon>
        <taxon>Rhizoctonia</taxon>
    </lineage>
</organism>
<reference evidence="4" key="1">
    <citation type="submission" date="2020-09" db="EMBL/GenBank/DDBJ databases">
        <title>Comparative genome analyses of four rice-infecting Rhizoctonia solani isolates reveal extensive enrichment of homogalacturonan modification genes.</title>
        <authorList>
            <person name="Lee D.-Y."/>
            <person name="Jeon J."/>
            <person name="Kim K.-T."/>
            <person name="Cheong K."/>
            <person name="Song H."/>
            <person name="Choi G."/>
            <person name="Ko J."/>
            <person name="Opiyo S.O."/>
            <person name="Zuo S."/>
            <person name="Madhav S."/>
            <person name="Lee Y.-H."/>
            <person name="Wang G.-L."/>
        </authorList>
    </citation>
    <scope>NUCLEOTIDE SEQUENCE</scope>
    <source>
        <strain evidence="4">AG1-IA YN-7</strain>
    </source>
</reference>
<name>A0A8H7HCS5_9AGAM</name>
<gene>
    <name evidence="4" type="ORF">RHS04_02747</name>
</gene>
<evidence type="ECO:0000313" key="4">
    <source>
        <dbReference type="EMBL" id="KAF8682623.1"/>
    </source>
</evidence>
<dbReference type="PANTHER" id="PTHR19303:SF70">
    <property type="entry name" value="HTH CENPB-TYPE DOMAIN-CONTAINING PROTEIN"/>
    <property type="match status" value="1"/>
</dbReference>
<dbReference type="SUPFAM" id="SSF46689">
    <property type="entry name" value="Homeodomain-like"/>
    <property type="match status" value="2"/>
</dbReference>
<evidence type="ECO:0000259" key="3">
    <source>
        <dbReference type="PROSITE" id="PS51253"/>
    </source>
</evidence>
<dbReference type="Gene3D" id="1.10.10.60">
    <property type="entry name" value="Homeodomain-like"/>
    <property type="match status" value="2"/>
</dbReference>
<comment type="caution">
    <text evidence="4">The sequence shown here is derived from an EMBL/GenBank/DDBJ whole genome shotgun (WGS) entry which is preliminary data.</text>
</comment>
<dbReference type="EMBL" id="JACYCC010000035">
    <property type="protein sequence ID" value="KAF8682623.1"/>
    <property type="molecule type" value="Genomic_DNA"/>
</dbReference>
<feature type="region of interest" description="Disordered" evidence="2">
    <location>
        <begin position="221"/>
        <end position="275"/>
    </location>
</feature>
<feature type="compositionally biased region" description="Acidic residues" evidence="2">
    <location>
        <begin position="535"/>
        <end position="545"/>
    </location>
</feature>
<feature type="compositionally biased region" description="Polar residues" evidence="2">
    <location>
        <begin position="233"/>
        <end position="252"/>
    </location>
</feature>
<dbReference type="AlphaFoldDB" id="A0A8H7HCS5"/>
<feature type="region of interest" description="Disordered" evidence="2">
    <location>
        <begin position="518"/>
        <end position="569"/>
    </location>
</feature>
<dbReference type="Pfam" id="PF03221">
    <property type="entry name" value="HTH_Tnp_Tc5"/>
    <property type="match status" value="1"/>
</dbReference>
<feature type="compositionally biased region" description="Polar residues" evidence="2">
    <location>
        <begin position="546"/>
        <end position="556"/>
    </location>
</feature>
<evidence type="ECO:0000256" key="2">
    <source>
        <dbReference type="SAM" id="MobiDB-lite"/>
    </source>
</evidence>
<dbReference type="GO" id="GO:0003677">
    <property type="term" value="F:DNA binding"/>
    <property type="evidence" value="ECO:0007669"/>
    <property type="project" value="UniProtKB-KW"/>
</dbReference>
<dbReference type="InterPro" id="IPR050863">
    <property type="entry name" value="CenT-Element_Derived"/>
</dbReference>
<dbReference type="PROSITE" id="PS51253">
    <property type="entry name" value="HTH_CENPB"/>
    <property type="match status" value="1"/>
</dbReference>
<feature type="domain" description="HTH CENPB-type" evidence="3">
    <location>
        <begin position="448"/>
        <end position="521"/>
    </location>
</feature>
<evidence type="ECO:0000313" key="5">
    <source>
        <dbReference type="Proteomes" id="UP000650582"/>
    </source>
</evidence>
<dbReference type="InterPro" id="IPR009057">
    <property type="entry name" value="Homeodomain-like_sf"/>
</dbReference>
<feature type="compositionally biased region" description="Polar residues" evidence="2">
    <location>
        <begin position="87"/>
        <end position="96"/>
    </location>
</feature>
<feature type="region of interest" description="Disordered" evidence="2">
    <location>
        <begin position="108"/>
        <end position="128"/>
    </location>
</feature>
<feature type="region of interest" description="Disordered" evidence="2">
    <location>
        <begin position="65"/>
        <end position="96"/>
    </location>
</feature>
<feature type="compositionally biased region" description="Polar residues" evidence="2">
    <location>
        <begin position="353"/>
        <end position="381"/>
    </location>
</feature>
<dbReference type="GO" id="GO:0005634">
    <property type="term" value="C:nucleus"/>
    <property type="evidence" value="ECO:0007669"/>
    <property type="project" value="TreeGrafter"/>
</dbReference>
<feature type="compositionally biased region" description="Basic and acidic residues" evidence="2">
    <location>
        <begin position="520"/>
        <end position="534"/>
    </location>
</feature>
<feature type="region of interest" description="Disordered" evidence="2">
    <location>
        <begin position="622"/>
        <end position="641"/>
    </location>
</feature>
<dbReference type="Proteomes" id="UP000650582">
    <property type="component" value="Unassembled WGS sequence"/>
</dbReference>
<dbReference type="InterPro" id="IPR006600">
    <property type="entry name" value="HTH_CenpB_DNA-bd_dom"/>
</dbReference>
<feature type="compositionally biased region" description="Basic and acidic residues" evidence="2">
    <location>
        <begin position="559"/>
        <end position="568"/>
    </location>
</feature>
<keyword evidence="1" id="KW-0238">DNA-binding</keyword>